<name>A0A8J6PKY5_9FLAO</name>
<reference evidence="2" key="1">
    <citation type="submission" date="2020-09" db="EMBL/GenBank/DDBJ databases">
        <title>Taishania pollutisoli gen. nov., sp. nov., Isolated from Tetrabromobisphenol A-Contaminated Soil.</title>
        <authorList>
            <person name="Chen Q."/>
        </authorList>
    </citation>
    <scope>NUCLEOTIDE SEQUENCE</scope>
    <source>
        <strain evidence="2">CZZ-1</strain>
    </source>
</reference>
<evidence type="ECO:0000313" key="3">
    <source>
        <dbReference type="Proteomes" id="UP000652681"/>
    </source>
</evidence>
<gene>
    <name evidence="2" type="ORF">H9Y05_13795</name>
</gene>
<keyword evidence="1" id="KW-0812">Transmembrane</keyword>
<accession>A0A8J6PKY5</accession>
<evidence type="ECO:0000256" key="1">
    <source>
        <dbReference type="SAM" id="Phobius"/>
    </source>
</evidence>
<feature type="transmembrane region" description="Helical" evidence="1">
    <location>
        <begin position="120"/>
        <end position="140"/>
    </location>
</feature>
<keyword evidence="3" id="KW-1185">Reference proteome</keyword>
<comment type="caution">
    <text evidence="2">The sequence shown here is derived from an EMBL/GenBank/DDBJ whole genome shotgun (WGS) entry which is preliminary data.</text>
</comment>
<feature type="transmembrane region" description="Helical" evidence="1">
    <location>
        <begin position="43"/>
        <end position="65"/>
    </location>
</feature>
<feature type="transmembrane region" description="Helical" evidence="1">
    <location>
        <begin position="160"/>
        <end position="181"/>
    </location>
</feature>
<sequence length="215" mass="25107">MELLNFIFRLGVVFAIFGFIWGLIHVGIRLLTIGRQRQTAEIYILKAVQYLLLVNVTFLICYDQNIKGLDVTSQLVFGSIILLMYFVGKFQNRRNKQQLFKLYTNGMLQTDFGFNVRAEIAVIVLSLAVFVLFWFYPQWAENPVSLWFQSSILNIEDTPIFGFIFKVIGFFFLLNILVKVINSIMMLLSGRAFQNNQQTNNRQDDNHFDDFEEIN</sequence>
<dbReference type="RefSeq" id="WP_163491563.1">
    <property type="nucleotide sequence ID" value="NZ_JACVEL010000011.1"/>
</dbReference>
<organism evidence="2 3">
    <name type="scientific">Taishania pollutisoli</name>
    <dbReference type="NCBI Taxonomy" id="2766479"/>
    <lineage>
        <taxon>Bacteria</taxon>
        <taxon>Pseudomonadati</taxon>
        <taxon>Bacteroidota</taxon>
        <taxon>Flavobacteriia</taxon>
        <taxon>Flavobacteriales</taxon>
        <taxon>Crocinitomicaceae</taxon>
        <taxon>Taishania</taxon>
    </lineage>
</organism>
<keyword evidence="1" id="KW-1133">Transmembrane helix</keyword>
<dbReference type="Proteomes" id="UP000652681">
    <property type="component" value="Unassembled WGS sequence"/>
</dbReference>
<protein>
    <submittedName>
        <fullName evidence="2">Uncharacterized protein</fullName>
    </submittedName>
</protein>
<keyword evidence="1" id="KW-0472">Membrane</keyword>
<dbReference type="AlphaFoldDB" id="A0A8J6PKY5"/>
<dbReference type="EMBL" id="JACVEL010000011">
    <property type="protein sequence ID" value="MBC9813544.1"/>
    <property type="molecule type" value="Genomic_DNA"/>
</dbReference>
<proteinExistence type="predicted"/>
<feature type="transmembrane region" description="Helical" evidence="1">
    <location>
        <begin position="71"/>
        <end position="88"/>
    </location>
</feature>
<feature type="transmembrane region" description="Helical" evidence="1">
    <location>
        <begin position="6"/>
        <end position="31"/>
    </location>
</feature>
<evidence type="ECO:0000313" key="2">
    <source>
        <dbReference type="EMBL" id="MBC9813544.1"/>
    </source>
</evidence>